<gene>
    <name evidence="1" type="ORF">OCHUTO_0887</name>
</gene>
<proteinExistence type="predicted"/>
<reference evidence="1 2" key="1">
    <citation type="submission" date="2015-02" db="EMBL/GenBank/DDBJ databases">
        <title>Genome Sequencing of Rickettsiales.</title>
        <authorList>
            <person name="Daugherty S.C."/>
            <person name="Su Q."/>
            <person name="Abolude K."/>
            <person name="Beier-Sexton M."/>
            <person name="Carlyon J.A."/>
            <person name="Carter R."/>
            <person name="Day N.P."/>
            <person name="Dumler S.J."/>
            <person name="Dyachenko V."/>
            <person name="Godinez A."/>
            <person name="Kurtti T.J."/>
            <person name="Lichay M."/>
            <person name="Mullins K.E."/>
            <person name="Ott S."/>
            <person name="Pappas-Brown V."/>
            <person name="Paris D.H."/>
            <person name="Patel P."/>
            <person name="Richards A.L."/>
            <person name="Sadzewicz L."/>
            <person name="Sears K."/>
            <person name="Seidman D."/>
            <person name="Sengamalay N."/>
            <person name="Stenos J."/>
            <person name="Tallon L.J."/>
            <person name="Vincent G."/>
            <person name="Fraser C.M."/>
            <person name="Munderloh U."/>
            <person name="Dunning-Hotopp J.C."/>
        </authorList>
    </citation>
    <scope>NUCLEOTIDE SEQUENCE [LARGE SCALE GENOMIC DNA]</scope>
    <source>
        <strain evidence="1 2">Fuller</strain>
    </source>
</reference>
<organism evidence="1 2">
    <name type="scientific">Orientia chuto str. Dubai</name>
    <dbReference type="NCBI Taxonomy" id="1359168"/>
    <lineage>
        <taxon>Bacteria</taxon>
        <taxon>Pseudomonadati</taxon>
        <taxon>Pseudomonadota</taxon>
        <taxon>Alphaproteobacteria</taxon>
        <taxon>Rickettsiales</taxon>
        <taxon>Rickettsiaceae</taxon>
        <taxon>Rickettsieae</taxon>
        <taxon>Orientia</taxon>
    </lineage>
</organism>
<keyword evidence="2" id="KW-1185">Reference proteome</keyword>
<comment type="caution">
    <text evidence="1">The sequence shown here is derived from an EMBL/GenBank/DDBJ whole genome shotgun (WGS) entry which is preliminary data.</text>
</comment>
<dbReference type="STRING" id="1359168.OCHUTO_0887"/>
<dbReference type="PATRIC" id="fig|1359168.3.peg.615"/>
<evidence type="ECO:0000313" key="2">
    <source>
        <dbReference type="Proteomes" id="UP000033616"/>
    </source>
</evidence>
<dbReference type="AlphaFoldDB" id="A0A0F3MHT7"/>
<protein>
    <submittedName>
        <fullName evidence="1">Uncharacterized protein</fullName>
    </submittedName>
</protein>
<dbReference type="Proteomes" id="UP000033616">
    <property type="component" value="Unassembled WGS sequence"/>
</dbReference>
<evidence type="ECO:0000313" key="1">
    <source>
        <dbReference type="EMBL" id="KJV55328.1"/>
    </source>
</evidence>
<sequence>MYFGDQSPPIIQTLEQKQILVPKTHYVCANLPECASIVELVSYGSNKGLKIDVKLGTQTHHLSLSNFQKKRYLIFVE</sequence>
<dbReference type="EMBL" id="LANP01000024">
    <property type="protein sequence ID" value="KJV55328.1"/>
    <property type="molecule type" value="Genomic_DNA"/>
</dbReference>
<name>A0A0F3MHT7_9RICK</name>
<accession>A0A0F3MHT7</accession>